<reference evidence="4 5" key="1">
    <citation type="submission" date="2016-09" db="EMBL/GenBank/DDBJ databases">
        <title>Extensive genetic diversity and differential bi-allelic expression allows diatom success in the polar Southern Ocean.</title>
        <authorList>
            <consortium name="DOE Joint Genome Institute"/>
            <person name="Mock T."/>
            <person name="Otillar R.P."/>
            <person name="Strauss J."/>
            <person name="Dupont C."/>
            <person name="Frickenhaus S."/>
            <person name="Maumus F."/>
            <person name="Mcmullan M."/>
            <person name="Sanges R."/>
            <person name="Schmutz J."/>
            <person name="Toseland A."/>
            <person name="Valas R."/>
            <person name="Veluchamy A."/>
            <person name="Ward B.J."/>
            <person name="Allen A."/>
            <person name="Barry K."/>
            <person name="Falciatore A."/>
            <person name="Ferrante M."/>
            <person name="Fortunato A.E."/>
            <person name="Gloeckner G."/>
            <person name="Gruber A."/>
            <person name="Hipkin R."/>
            <person name="Janech M."/>
            <person name="Kroth P."/>
            <person name="Leese F."/>
            <person name="Lindquist E."/>
            <person name="Lyon B.R."/>
            <person name="Martin J."/>
            <person name="Mayer C."/>
            <person name="Parker M."/>
            <person name="Quesneville H."/>
            <person name="Raymond J."/>
            <person name="Uhlig C."/>
            <person name="Valentin K.U."/>
            <person name="Worden A.Z."/>
            <person name="Armbrust E.V."/>
            <person name="Bowler C."/>
            <person name="Green B."/>
            <person name="Moulton V."/>
            <person name="Van Oosterhout C."/>
            <person name="Grigoriev I."/>
        </authorList>
    </citation>
    <scope>NUCLEOTIDE SEQUENCE [LARGE SCALE GENOMIC DNA]</scope>
    <source>
        <strain evidence="4 5">CCMP1102</strain>
    </source>
</reference>
<evidence type="ECO:0000313" key="4">
    <source>
        <dbReference type="EMBL" id="OEU10886.1"/>
    </source>
</evidence>
<dbReference type="InParanoid" id="A0A1E7EYH8"/>
<dbReference type="EMBL" id="KV784370">
    <property type="protein sequence ID" value="OEU10886.1"/>
    <property type="molecule type" value="Genomic_DNA"/>
</dbReference>
<feature type="compositionally biased region" description="Basic and acidic residues" evidence="2">
    <location>
        <begin position="1446"/>
        <end position="1461"/>
    </location>
</feature>
<feature type="coiled-coil region" evidence="1">
    <location>
        <begin position="858"/>
        <end position="899"/>
    </location>
</feature>
<dbReference type="OrthoDB" id="203379at2759"/>
<feature type="region of interest" description="Disordered" evidence="2">
    <location>
        <begin position="433"/>
        <end position="465"/>
    </location>
</feature>
<feature type="compositionally biased region" description="Low complexity" evidence="2">
    <location>
        <begin position="155"/>
        <end position="165"/>
    </location>
</feature>
<feature type="compositionally biased region" description="Low complexity" evidence="2">
    <location>
        <begin position="308"/>
        <end position="319"/>
    </location>
</feature>
<dbReference type="Gene3D" id="3.40.50.300">
    <property type="entry name" value="P-loop containing nucleotide triphosphate hydrolases"/>
    <property type="match status" value="1"/>
</dbReference>
<dbReference type="InterPro" id="IPR027417">
    <property type="entry name" value="P-loop_NTPase"/>
</dbReference>
<evidence type="ECO:0000259" key="3">
    <source>
        <dbReference type="Pfam" id="PF00350"/>
    </source>
</evidence>
<proteinExistence type="predicted"/>
<feature type="compositionally biased region" description="Acidic residues" evidence="2">
    <location>
        <begin position="356"/>
        <end position="367"/>
    </location>
</feature>
<evidence type="ECO:0000256" key="1">
    <source>
        <dbReference type="SAM" id="Coils"/>
    </source>
</evidence>
<feature type="region of interest" description="Disordered" evidence="2">
    <location>
        <begin position="189"/>
        <end position="208"/>
    </location>
</feature>
<dbReference type="Pfam" id="PF00350">
    <property type="entry name" value="Dynamin_N"/>
    <property type="match status" value="1"/>
</dbReference>
<feature type="compositionally biased region" description="Acidic residues" evidence="2">
    <location>
        <begin position="257"/>
        <end position="269"/>
    </location>
</feature>
<feature type="region of interest" description="Disordered" evidence="2">
    <location>
        <begin position="147"/>
        <end position="178"/>
    </location>
</feature>
<feature type="compositionally biased region" description="Low complexity" evidence="2">
    <location>
        <begin position="227"/>
        <end position="242"/>
    </location>
</feature>
<gene>
    <name evidence="4" type="ORF">FRACYDRAFT_263738</name>
</gene>
<feature type="compositionally biased region" description="Polar residues" evidence="2">
    <location>
        <begin position="191"/>
        <end position="208"/>
    </location>
</feature>
<feature type="compositionally biased region" description="Low complexity" evidence="2">
    <location>
        <begin position="278"/>
        <end position="298"/>
    </location>
</feature>
<protein>
    <recommendedName>
        <fullName evidence="3">Dynamin N-terminal domain-containing protein</fullName>
    </recommendedName>
</protein>
<evidence type="ECO:0000313" key="5">
    <source>
        <dbReference type="Proteomes" id="UP000095751"/>
    </source>
</evidence>
<dbReference type="InterPro" id="IPR045063">
    <property type="entry name" value="Dynamin_N"/>
</dbReference>
<sequence length="1601" mass="177235">MDSADSSSNDNNDKILKVTESILSVCHTLLSVSDLTPGEKVVVLLNITESSLFASKIAERPKKSVDDEKIKATDRAKDQFASTSKSQVKCSLGFDGKADSALSSLKCKSIVNRKESRPRKLDCVLTLTSTSTPSTATTSAATAVVTKEIHDDKQQQQQQNQNTTTAHINVNTKRPREECNASRTLGDFLHQKNQQQKYPSTSSPDASFATANQSSVFASESASSAFETPAANNNNNNNDAANFTDPSPFKRAKIFGNDDDNNYSSEEIEDSKNDNKTKNSVNNTNSKIDLSLLSTPALKTPPPPLLESPPSSISSSSSSLKEEKNKEGKKKEHHHENENDVVEMTTTTTTTTTATDETETETETDDANETVMTDDATISNLITRTRDGSFAALAEAVTEAEAEEAAANQKAGVEIRSVLAALEEKRKLTAAAKAHAEVEAEAEATSSPSMPDADDNNNDNNPHAKYDSVLQKSCQTLLGLEKILKDDHEESLFCSEARNDEWTQEIRDQLSQGVVGPKTIVGVLGSTGVGKSSLLNALLDEAAVLPTSGSRGCTAAVVELTYNRDLVVNDDQTTTATNSAKVPVYKGKVEFMKLSDWTTELKLLVDECSTQTKHVYAIPPQEQHQPDAAAAWAKIDQVYGRGIMSNYHGWATETVFRRLSTDSRVVKLLTPKPTSTDPYNAIYIEEGMIDTSAPSTKNILCDYSKMTLRTRRNLKRWAKAFRSKINDYVYRKGNGNQGQTWPLIRCVQLQGPWPVLSSGGVLVDLPGVRDANAARARVSERYLQNCSQIWVVAPIKRAVDDGTAKELMGEQFKRRLLMDGQYGNIAFICTQTDDCEVQEIMRDHEDVAIKEEGRWEQMTDLLDKINDNEIELSNKKEEEEELKLAVDEAKETLKKVENNKLALSSWTGVNSKSMSELSFKTNRIQRRLKGICAKVRNEYSTKCLQEDFIAGLKEMYRDSRDTDGDEENNNDITIPDNLSLPVFCISANDYLKVTGIKPSSDGPPNCFTNPGDTQIQLLREFVHTTTATRRVSFCENFVKRASDLVDRVKLLANDHSSDGGGTRQKVRCENVFKGEMKNIAQKIEPIAQTFLGKAEQKVMTTLKPSLTSGAKKARLSAISTVDSWGSKSRRSRHEHNAEHNGLCYSTYFATVRRDGVYVSASAGSIDMNAELCSPMEAEYTPAWQSIMDGAIRNLIKESERQVENHCKLLDQALLNGFCGVGVDKATIASMVSISASNRTNVVRASFASMRETATENQRELSRSLLPKVQQSMKTSYDTTVSVRGGNGKFGRMKSNMHSASHAAVNGLFDACMTELLDAIERMVQDLSGRIDMLKESISKSLSSVYSILWEDQNDGRIVDPIHQQKVLACRVACLPILNELRKRQDQVMQVLGIEPPVLDMEIAAVETWEQTNERKMQEAIANGAFVDVDDLQEDEEDGGLYNDGNDTNRKEKVKTHEERQPRIKSEVGVKRNNCNKQRIKNESVQRDHSAQNYKASETIYLLSDSDDDDDDLFESHYVYATPGSIGLTVDRDDKYPDGFIVKNVRLNSQLAGKVFVGDILTTLDGRRLKSIDQAEFANMCNASSRQPSRRICILRATNKNL</sequence>
<organism evidence="4 5">
    <name type="scientific">Fragilariopsis cylindrus CCMP1102</name>
    <dbReference type="NCBI Taxonomy" id="635003"/>
    <lineage>
        <taxon>Eukaryota</taxon>
        <taxon>Sar</taxon>
        <taxon>Stramenopiles</taxon>
        <taxon>Ochrophyta</taxon>
        <taxon>Bacillariophyta</taxon>
        <taxon>Bacillariophyceae</taxon>
        <taxon>Bacillariophycidae</taxon>
        <taxon>Bacillariales</taxon>
        <taxon>Bacillariaceae</taxon>
        <taxon>Fragilariopsis</taxon>
    </lineage>
</organism>
<dbReference type="Proteomes" id="UP000095751">
    <property type="component" value="Unassembled WGS sequence"/>
</dbReference>
<accession>A0A1E7EYH8</accession>
<evidence type="ECO:0000256" key="2">
    <source>
        <dbReference type="SAM" id="MobiDB-lite"/>
    </source>
</evidence>
<keyword evidence="5" id="KW-1185">Reference proteome</keyword>
<keyword evidence="1" id="KW-0175">Coiled coil</keyword>
<feature type="domain" description="Dynamin N-terminal" evidence="3">
    <location>
        <begin position="521"/>
        <end position="808"/>
    </location>
</feature>
<dbReference type="KEGG" id="fcy:FRACYDRAFT_263738"/>
<feature type="compositionally biased region" description="Low complexity" evidence="2">
    <location>
        <begin position="342"/>
        <end position="355"/>
    </location>
</feature>
<dbReference type="SUPFAM" id="SSF52540">
    <property type="entry name" value="P-loop containing nucleoside triphosphate hydrolases"/>
    <property type="match status" value="1"/>
</dbReference>
<feature type="region of interest" description="Disordered" evidence="2">
    <location>
        <begin position="1434"/>
        <end position="1461"/>
    </location>
</feature>
<feature type="compositionally biased region" description="Basic and acidic residues" evidence="2">
    <location>
        <begin position="320"/>
        <end position="338"/>
    </location>
</feature>
<name>A0A1E7EYH8_9STRA</name>
<feature type="region of interest" description="Disordered" evidence="2">
    <location>
        <begin position="227"/>
        <end position="367"/>
    </location>
</feature>
<dbReference type="PANTHER" id="PTHR36681">
    <property type="entry name" value="NUCLEAR GTPASE, GERMINAL CENTER-ASSOCIATED, TANDEM DUPLICATE 3"/>
    <property type="match status" value="1"/>
</dbReference>
<dbReference type="PANTHER" id="PTHR36681:SF3">
    <property type="entry name" value="NUCLEAR GTPASE, GERMINAL CENTER-ASSOCIATED, TANDEM DUPLICATE 3"/>
    <property type="match status" value="1"/>
</dbReference>